<evidence type="ECO:0000256" key="4">
    <source>
        <dbReference type="ARBA" id="ARBA00023186"/>
    </source>
</evidence>
<dbReference type="GO" id="GO:0005737">
    <property type="term" value="C:cytoplasm"/>
    <property type="evidence" value="ECO:0007669"/>
    <property type="project" value="UniProtKB-SubCell"/>
</dbReference>
<protein>
    <recommendedName>
        <fullName evidence="6">33 kDa chaperonin</fullName>
    </recommendedName>
    <alternativeName>
        <fullName evidence="6">Heat shock protein 33 homolog</fullName>
        <shortName evidence="6">HSP33</shortName>
    </alternativeName>
</protein>
<keyword evidence="5 6" id="KW-0676">Redox-active center</keyword>
<keyword evidence="4 6" id="KW-0143">Chaperone</keyword>
<dbReference type="GO" id="GO:0042026">
    <property type="term" value="P:protein refolding"/>
    <property type="evidence" value="ECO:0007669"/>
    <property type="project" value="TreeGrafter"/>
</dbReference>
<proteinExistence type="inferred from homology"/>
<dbReference type="Proteomes" id="UP000190105">
    <property type="component" value="Unassembled WGS sequence"/>
</dbReference>
<comment type="PTM">
    <text evidence="6">Under oxidizing conditions two disulfide bonds are formed involving the reactive cysteines. Under reducing conditions zinc is bound to the reactive cysteines and the protein is inactive.</text>
</comment>
<dbReference type="CDD" id="cd00498">
    <property type="entry name" value="Hsp33"/>
    <property type="match status" value="1"/>
</dbReference>
<name>A0A1T4XI62_9CLOT</name>
<comment type="similarity">
    <text evidence="6">Belongs to the HSP33 family.</text>
</comment>
<dbReference type="GO" id="GO:0051082">
    <property type="term" value="F:unfolded protein binding"/>
    <property type="evidence" value="ECO:0007669"/>
    <property type="project" value="UniProtKB-UniRule"/>
</dbReference>
<dbReference type="PIRSF" id="PIRSF005261">
    <property type="entry name" value="Heat_shock_Hsp33"/>
    <property type="match status" value="1"/>
</dbReference>
<dbReference type="PANTHER" id="PTHR30111">
    <property type="entry name" value="33 KDA CHAPERONIN"/>
    <property type="match status" value="1"/>
</dbReference>
<sequence>MGYVLRATASNGDIRLFMAVSTDIVEKARKIHDLSPTASAALGRTLTAGSIMGLMLKGDKDNLTITMNGGGPLGNVVVCSNSKGNVKGYVSNPKADLPLNSKGKLDVGGAVGRNGMLTVVKDMGLKDPYVGQVPIQSGEIGDDIAYYFVVSEQVPSALALGVLVDRDTTIKAAGGLLVQMLPGANEMLGDIITFRLHEIPPLSSLIAEGKTGEEILNMLFDDMDLKIYEKIDIDYVCDCSRERVERALIALGRDELLKLKNEDKHIQMQCHFCDKTYEFDEKEIESLIDSAK</sequence>
<evidence type="ECO:0000256" key="2">
    <source>
        <dbReference type="ARBA" id="ARBA00022833"/>
    </source>
</evidence>
<feature type="disulfide bond" description="Redox-active" evidence="6">
    <location>
        <begin position="270"/>
        <end position="273"/>
    </location>
</feature>
<comment type="subcellular location">
    <subcellularLocation>
        <location evidence="6">Cytoplasm</location>
    </subcellularLocation>
</comment>
<dbReference type="OrthoDB" id="9776534at2"/>
<evidence type="ECO:0000256" key="1">
    <source>
        <dbReference type="ARBA" id="ARBA00022490"/>
    </source>
</evidence>
<keyword evidence="2 6" id="KW-0862">Zinc</keyword>
<keyword evidence="3 6" id="KW-1015">Disulfide bond</keyword>
<comment type="function">
    <text evidence="6">Redox regulated molecular chaperone. Protects both thermally unfolding and oxidatively damaged proteins from irreversible aggregation. Plays an important role in the bacterial defense system toward oxidative stress.</text>
</comment>
<dbReference type="PANTHER" id="PTHR30111:SF1">
    <property type="entry name" value="33 KDA CHAPERONIN"/>
    <property type="match status" value="1"/>
</dbReference>
<dbReference type="InterPro" id="IPR000397">
    <property type="entry name" value="Heat_shock_Hsp33"/>
</dbReference>
<organism evidence="7 8">
    <name type="scientific">Caloramator quimbayensis</name>
    <dbReference type="NCBI Taxonomy" id="1147123"/>
    <lineage>
        <taxon>Bacteria</taxon>
        <taxon>Bacillati</taxon>
        <taxon>Bacillota</taxon>
        <taxon>Clostridia</taxon>
        <taxon>Eubacteriales</taxon>
        <taxon>Clostridiaceae</taxon>
        <taxon>Caloramator</taxon>
    </lineage>
</organism>
<dbReference type="NCBIfam" id="NF001033">
    <property type="entry name" value="PRK00114.1"/>
    <property type="match status" value="1"/>
</dbReference>
<dbReference type="HAMAP" id="MF_00117">
    <property type="entry name" value="HslO"/>
    <property type="match status" value="1"/>
</dbReference>
<dbReference type="SUPFAM" id="SSF118352">
    <property type="entry name" value="HSP33 redox switch-like"/>
    <property type="match status" value="1"/>
</dbReference>
<dbReference type="STRING" id="1147123.SAMN05443428_10983"/>
<keyword evidence="8" id="KW-1185">Reference proteome</keyword>
<evidence type="ECO:0000256" key="5">
    <source>
        <dbReference type="ARBA" id="ARBA00023284"/>
    </source>
</evidence>
<keyword evidence="1 6" id="KW-0963">Cytoplasm</keyword>
<dbReference type="AlphaFoldDB" id="A0A1T4XI62"/>
<reference evidence="8" key="1">
    <citation type="submission" date="2017-02" db="EMBL/GenBank/DDBJ databases">
        <authorList>
            <person name="Varghese N."/>
            <person name="Submissions S."/>
        </authorList>
    </citation>
    <scope>NUCLEOTIDE SEQUENCE [LARGE SCALE GENOMIC DNA]</scope>
    <source>
        <strain evidence="8">USBA 833</strain>
    </source>
</reference>
<dbReference type="RefSeq" id="WP_078696506.1">
    <property type="nucleotide sequence ID" value="NZ_FUYH01000009.1"/>
</dbReference>
<dbReference type="InterPro" id="IPR016154">
    <property type="entry name" value="Heat_shock_Hsp33_C"/>
</dbReference>
<dbReference type="Pfam" id="PF01430">
    <property type="entry name" value="HSP33"/>
    <property type="match status" value="1"/>
</dbReference>
<evidence type="ECO:0000313" key="7">
    <source>
        <dbReference type="EMBL" id="SKA89133.1"/>
    </source>
</evidence>
<dbReference type="Gene3D" id="3.55.30.10">
    <property type="entry name" value="Hsp33 domain"/>
    <property type="match status" value="1"/>
</dbReference>
<dbReference type="Gene3D" id="3.90.1280.10">
    <property type="entry name" value="HSP33 redox switch-like"/>
    <property type="match status" value="1"/>
</dbReference>
<dbReference type="InterPro" id="IPR016153">
    <property type="entry name" value="Heat_shock_Hsp33_N"/>
</dbReference>
<evidence type="ECO:0000256" key="3">
    <source>
        <dbReference type="ARBA" id="ARBA00023157"/>
    </source>
</evidence>
<dbReference type="SUPFAM" id="SSF64397">
    <property type="entry name" value="Hsp33 domain"/>
    <property type="match status" value="1"/>
</dbReference>
<accession>A0A1T4XI62</accession>
<dbReference type="EMBL" id="FUYH01000009">
    <property type="protein sequence ID" value="SKA89133.1"/>
    <property type="molecule type" value="Genomic_DNA"/>
</dbReference>
<gene>
    <name evidence="6" type="primary">hslO</name>
    <name evidence="7" type="ORF">SAMN05443428_10983</name>
</gene>
<evidence type="ECO:0000313" key="8">
    <source>
        <dbReference type="Proteomes" id="UP000190105"/>
    </source>
</evidence>
<feature type="disulfide bond" description="Redox-active" evidence="6">
    <location>
        <begin position="237"/>
        <end position="239"/>
    </location>
</feature>
<evidence type="ECO:0000256" key="6">
    <source>
        <dbReference type="HAMAP-Rule" id="MF_00117"/>
    </source>
</evidence>
<dbReference type="GO" id="GO:0044183">
    <property type="term" value="F:protein folding chaperone"/>
    <property type="evidence" value="ECO:0007669"/>
    <property type="project" value="TreeGrafter"/>
</dbReference>